<dbReference type="InterPro" id="IPR043128">
    <property type="entry name" value="Rev_trsase/Diguanyl_cyclase"/>
</dbReference>
<evidence type="ECO:0000259" key="3">
    <source>
        <dbReference type="PROSITE" id="PS50883"/>
    </source>
</evidence>
<evidence type="ECO:0000256" key="2">
    <source>
        <dbReference type="SAM" id="Phobius"/>
    </source>
</evidence>
<dbReference type="Gene3D" id="3.30.70.270">
    <property type="match status" value="1"/>
</dbReference>
<dbReference type="PROSITE" id="PS50883">
    <property type="entry name" value="EAL"/>
    <property type="match status" value="1"/>
</dbReference>
<dbReference type="SMART" id="SM00052">
    <property type="entry name" value="EAL"/>
    <property type="match status" value="1"/>
</dbReference>
<dbReference type="AlphaFoldDB" id="A0A6I0ER84"/>
<keyword evidence="1" id="KW-0175">Coiled coil</keyword>
<dbReference type="Pfam" id="PF00563">
    <property type="entry name" value="EAL"/>
    <property type="match status" value="1"/>
</dbReference>
<dbReference type="SUPFAM" id="SSF141868">
    <property type="entry name" value="EAL domain-like"/>
    <property type="match status" value="1"/>
</dbReference>
<keyword evidence="2" id="KW-1133">Transmembrane helix</keyword>
<feature type="domain" description="HAMP" evidence="4">
    <location>
        <begin position="214"/>
        <end position="268"/>
    </location>
</feature>
<accession>A0A6I0ER84</accession>
<dbReference type="InterPro" id="IPR052155">
    <property type="entry name" value="Biofilm_reg_signaling"/>
</dbReference>
<dbReference type="PANTHER" id="PTHR44757">
    <property type="entry name" value="DIGUANYLATE CYCLASE DGCP"/>
    <property type="match status" value="1"/>
</dbReference>
<evidence type="ECO:0000259" key="5">
    <source>
        <dbReference type="PROSITE" id="PS50887"/>
    </source>
</evidence>
<keyword evidence="2" id="KW-0472">Membrane</keyword>
<feature type="domain" description="EAL" evidence="3">
    <location>
        <begin position="453"/>
        <end position="707"/>
    </location>
</feature>
<dbReference type="PANTHER" id="PTHR44757:SF2">
    <property type="entry name" value="BIOFILM ARCHITECTURE MAINTENANCE PROTEIN MBAA"/>
    <property type="match status" value="1"/>
</dbReference>
<dbReference type="RefSeq" id="WP_151621764.1">
    <property type="nucleotide sequence ID" value="NZ_WBXO01000016.1"/>
</dbReference>
<protein>
    <submittedName>
        <fullName evidence="6">EAL domain-containing protein</fullName>
    </submittedName>
</protein>
<dbReference type="InterPro" id="IPR000160">
    <property type="entry name" value="GGDEF_dom"/>
</dbReference>
<dbReference type="InterPro" id="IPR001633">
    <property type="entry name" value="EAL_dom"/>
</dbReference>
<name>A0A6I0ER84_9FIRM</name>
<dbReference type="InterPro" id="IPR035919">
    <property type="entry name" value="EAL_sf"/>
</dbReference>
<dbReference type="InterPro" id="IPR003660">
    <property type="entry name" value="HAMP_dom"/>
</dbReference>
<gene>
    <name evidence="6" type="ORF">F9B85_13570</name>
</gene>
<dbReference type="CDD" id="cd06225">
    <property type="entry name" value="HAMP"/>
    <property type="match status" value="1"/>
</dbReference>
<proteinExistence type="predicted"/>
<dbReference type="EMBL" id="WBXO01000016">
    <property type="protein sequence ID" value="KAB2951033.1"/>
    <property type="molecule type" value="Genomic_DNA"/>
</dbReference>
<dbReference type="CDD" id="cd01949">
    <property type="entry name" value="GGDEF"/>
    <property type="match status" value="1"/>
</dbReference>
<dbReference type="NCBIfam" id="TIGR00254">
    <property type="entry name" value="GGDEF"/>
    <property type="match status" value="1"/>
</dbReference>
<dbReference type="Pfam" id="PF00990">
    <property type="entry name" value="GGDEF"/>
    <property type="match status" value="1"/>
</dbReference>
<feature type="transmembrane region" description="Helical" evidence="2">
    <location>
        <begin position="189"/>
        <end position="212"/>
    </location>
</feature>
<evidence type="ECO:0000313" key="7">
    <source>
        <dbReference type="Proteomes" id="UP000468766"/>
    </source>
</evidence>
<dbReference type="Pfam" id="PF12729">
    <property type="entry name" value="4HB_MCP_1"/>
    <property type="match status" value="1"/>
</dbReference>
<feature type="domain" description="GGDEF" evidence="5">
    <location>
        <begin position="311"/>
        <end position="444"/>
    </location>
</feature>
<dbReference type="PROSITE" id="PS50887">
    <property type="entry name" value="GGDEF"/>
    <property type="match status" value="1"/>
</dbReference>
<dbReference type="InterPro" id="IPR024478">
    <property type="entry name" value="HlyB_4HB_MCP"/>
</dbReference>
<reference evidence="6 7" key="1">
    <citation type="submission" date="2019-10" db="EMBL/GenBank/DDBJ databases">
        <title>Whole-genome sequence of the extremophile Heliorestis acidaminivorans DSM 24790.</title>
        <authorList>
            <person name="Kyndt J.A."/>
            <person name="Meyer T.E."/>
        </authorList>
    </citation>
    <scope>NUCLEOTIDE SEQUENCE [LARGE SCALE GENOMIC DNA]</scope>
    <source>
        <strain evidence="6 7">DSM 24790</strain>
    </source>
</reference>
<dbReference type="GO" id="GO:0016020">
    <property type="term" value="C:membrane"/>
    <property type="evidence" value="ECO:0007669"/>
    <property type="project" value="InterPro"/>
</dbReference>
<dbReference type="SMART" id="SM00304">
    <property type="entry name" value="HAMP"/>
    <property type="match status" value="1"/>
</dbReference>
<dbReference type="GO" id="GO:0007165">
    <property type="term" value="P:signal transduction"/>
    <property type="evidence" value="ECO:0007669"/>
    <property type="project" value="InterPro"/>
</dbReference>
<dbReference type="SUPFAM" id="SSF158472">
    <property type="entry name" value="HAMP domain-like"/>
    <property type="match status" value="1"/>
</dbReference>
<comment type="caution">
    <text evidence="6">The sequence shown here is derived from an EMBL/GenBank/DDBJ whole genome shotgun (WGS) entry which is preliminary data.</text>
</comment>
<organism evidence="6 7">
    <name type="scientific">Heliorestis acidaminivorans</name>
    <dbReference type="NCBI Taxonomy" id="553427"/>
    <lineage>
        <taxon>Bacteria</taxon>
        <taxon>Bacillati</taxon>
        <taxon>Bacillota</taxon>
        <taxon>Clostridia</taxon>
        <taxon>Eubacteriales</taxon>
        <taxon>Heliobacteriaceae</taxon>
        <taxon>Heliorestis</taxon>
    </lineage>
</organism>
<dbReference type="Gene3D" id="6.10.340.10">
    <property type="match status" value="1"/>
</dbReference>
<dbReference type="SUPFAM" id="SSF55073">
    <property type="entry name" value="Nucleotide cyclase"/>
    <property type="match status" value="1"/>
</dbReference>
<keyword evidence="7" id="KW-1185">Reference proteome</keyword>
<evidence type="ECO:0000256" key="1">
    <source>
        <dbReference type="SAM" id="Coils"/>
    </source>
</evidence>
<feature type="coiled-coil region" evidence="1">
    <location>
        <begin position="87"/>
        <end position="137"/>
    </location>
</feature>
<evidence type="ECO:0000313" key="6">
    <source>
        <dbReference type="EMBL" id="KAB2951033.1"/>
    </source>
</evidence>
<dbReference type="InterPro" id="IPR029787">
    <property type="entry name" value="Nucleotide_cyclase"/>
</dbReference>
<evidence type="ECO:0000259" key="4">
    <source>
        <dbReference type="PROSITE" id="PS50885"/>
    </source>
</evidence>
<dbReference type="FunFam" id="3.30.70.270:FF:000001">
    <property type="entry name" value="Diguanylate cyclase domain protein"/>
    <property type="match status" value="1"/>
</dbReference>
<dbReference type="OrthoDB" id="9762141at2"/>
<dbReference type="PROSITE" id="PS50885">
    <property type="entry name" value="HAMP"/>
    <property type="match status" value="1"/>
</dbReference>
<dbReference type="Pfam" id="PF00672">
    <property type="entry name" value="HAMP"/>
    <property type="match status" value="1"/>
</dbReference>
<dbReference type="CDD" id="cd01948">
    <property type="entry name" value="EAL"/>
    <property type="match status" value="1"/>
</dbReference>
<dbReference type="Gene3D" id="3.20.20.450">
    <property type="entry name" value="EAL domain"/>
    <property type="match status" value="1"/>
</dbReference>
<dbReference type="SMART" id="SM00267">
    <property type="entry name" value="GGDEF"/>
    <property type="match status" value="1"/>
</dbReference>
<sequence>MKWFQNIKMAHKLQGLLLFFAFILALVGNTGFQTNLHITASMKAMYEERLLPMQVLFTSKHYNKEIEASTIKVLTENNKETSFSSQITKIQELLDEKEKMLEEYQKFSLDKEEKIWLTEIQKEMNLFNDALQKVSSELSGTGLSQRQIYELRNALIHTRNAENIYISMVEYSQNLAESHYQDGKKLSDLSLTITALIVIVSLISAFLLGLVLNRIVTRPLQKVLEAVEKVERGQLADVKPLPVRSADEIGKLSKGFNEMTIALQNNLRKLNEYSQAMLHQAYHDALTELPNRRRFQERLEELLEECKRNNERMAVLFIDLDQFKEINDSLGHSAGDKLLKAVSKRLASKLQSIDLFARIGGDEFTVIIAGTESESDAGIIALLIQEELNKPFQVHEHIFNISSSIGISMYPNDGEDIESLLRAADTAMYQAKRSGRNRFQFYSATMHEETRERRYIEKELQQAIEQEGLSLAYQPKSDMECRRIVGIEALVRWNHPELGWISPAKFIPIAEESGLIYPLGQWMLRSACAQNKAWQDAGFEPIRMAVNLSPYEFRQENIVEKVQQILQDTELDPQWLEIEITESSLLDHTENTMKTLEQLKSFGIHIAMDDFGTGYSSLAYLNHFPIDTLKIDKTFIDQIASNVKDAKLVDAIIGIANTMDLIVVAEGVETYEQLKLLEFFGCHQIQGYLFSRPVPADAFEELLNKYKTVLP</sequence>
<dbReference type="FunFam" id="3.20.20.450:FF:000001">
    <property type="entry name" value="Cyclic di-GMP phosphodiesterase yahA"/>
    <property type="match status" value="1"/>
</dbReference>
<dbReference type="Proteomes" id="UP000468766">
    <property type="component" value="Unassembled WGS sequence"/>
</dbReference>
<keyword evidence="2" id="KW-0812">Transmembrane</keyword>